<comment type="caution">
    <text evidence="1">The sequence shown here is derived from an EMBL/GenBank/DDBJ whole genome shotgun (WGS) entry which is preliminary data.</text>
</comment>
<organism evidence="1">
    <name type="scientific">marine sediment metagenome</name>
    <dbReference type="NCBI Taxonomy" id="412755"/>
    <lineage>
        <taxon>unclassified sequences</taxon>
        <taxon>metagenomes</taxon>
        <taxon>ecological metagenomes</taxon>
    </lineage>
</organism>
<accession>A0A0F9IB65</accession>
<protein>
    <submittedName>
        <fullName evidence="1">Uncharacterized protein</fullName>
    </submittedName>
</protein>
<proteinExistence type="predicted"/>
<dbReference type="EMBL" id="LAZR01021649">
    <property type="protein sequence ID" value="KKL84627.1"/>
    <property type="molecule type" value="Genomic_DNA"/>
</dbReference>
<gene>
    <name evidence="1" type="ORF">LCGC14_1962840</name>
</gene>
<name>A0A0F9IB65_9ZZZZ</name>
<sequence>MSKLSRLRTVNKLDGYYYLHENGDLIYKRYLDAEQVIDFENSPFVKKYWLMDTNNRANAWFIAIEAAAFGARKSRIADLVEKWKLTDEDAQTFVKVTDLKLTKEGDQWMATFDDFVNLQESQAGFGSTCFDALVELSKEGLLTGETNA</sequence>
<dbReference type="AlphaFoldDB" id="A0A0F9IB65"/>
<reference evidence="1" key="1">
    <citation type="journal article" date="2015" name="Nature">
        <title>Complex archaea that bridge the gap between prokaryotes and eukaryotes.</title>
        <authorList>
            <person name="Spang A."/>
            <person name="Saw J.H."/>
            <person name="Jorgensen S.L."/>
            <person name="Zaremba-Niedzwiedzka K."/>
            <person name="Martijn J."/>
            <person name="Lind A.E."/>
            <person name="van Eijk R."/>
            <person name="Schleper C."/>
            <person name="Guy L."/>
            <person name="Ettema T.J."/>
        </authorList>
    </citation>
    <scope>NUCLEOTIDE SEQUENCE</scope>
</reference>
<evidence type="ECO:0000313" key="1">
    <source>
        <dbReference type="EMBL" id="KKL84627.1"/>
    </source>
</evidence>